<evidence type="ECO:0000259" key="2">
    <source>
        <dbReference type="PROSITE" id="PS51277"/>
    </source>
</evidence>
<gene>
    <name evidence="3" type="primary">BURP3_10</name>
    <name evidence="3" type="ORF">g.31176</name>
</gene>
<organism evidence="3">
    <name type="scientific">Anthurium amnicola</name>
    <dbReference type="NCBI Taxonomy" id="1678845"/>
    <lineage>
        <taxon>Eukaryota</taxon>
        <taxon>Viridiplantae</taxon>
        <taxon>Streptophyta</taxon>
        <taxon>Embryophyta</taxon>
        <taxon>Tracheophyta</taxon>
        <taxon>Spermatophyta</taxon>
        <taxon>Magnoliopsida</taxon>
        <taxon>Liliopsida</taxon>
        <taxon>Araceae</taxon>
        <taxon>Pothoideae</taxon>
        <taxon>Potheae</taxon>
        <taxon>Anthurium</taxon>
    </lineage>
</organism>
<dbReference type="AlphaFoldDB" id="A0A1D1Z2C7"/>
<keyword evidence="1" id="KW-0472">Membrane</keyword>
<reference evidence="3" key="1">
    <citation type="submission" date="2015-07" db="EMBL/GenBank/DDBJ databases">
        <title>Transcriptome Assembly of Anthurium amnicola.</title>
        <authorList>
            <person name="Suzuki J."/>
        </authorList>
    </citation>
    <scope>NUCLEOTIDE SEQUENCE</scope>
</reference>
<feature type="non-terminal residue" evidence="3">
    <location>
        <position position="1"/>
    </location>
</feature>
<dbReference type="EMBL" id="GDJX01006863">
    <property type="protein sequence ID" value="JAT61073.1"/>
    <property type="molecule type" value="Transcribed_RNA"/>
</dbReference>
<evidence type="ECO:0000313" key="3">
    <source>
        <dbReference type="EMBL" id="JAT61073.1"/>
    </source>
</evidence>
<accession>A0A1D1Z2C7</accession>
<dbReference type="InterPro" id="IPR004873">
    <property type="entry name" value="BURP_dom"/>
</dbReference>
<proteinExistence type="predicted"/>
<dbReference type="Pfam" id="PF03181">
    <property type="entry name" value="BURP"/>
    <property type="match status" value="1"/>
</dbReference>
<feature type="transmembrane region" description="Helical" evidence="1">
    <location>
        <begin position="24"/>
        <end position="44"/>
    </location>
</feature>
<name>A0A1D1Z2C7_9ARAE</name>
<feature type="domain" description="BURP" evidence="2">
    <location>
        <begin position="138"/>
        <end position="196"/>
    </location>
</feature>
<dbReference type="PROSITE" id="PS51277">
    <property type="entry name" value="BURP"/>
    <property type="match status" value="1"/>
</dbReference>
<keyword evidence="1" id="KW-1133">Transmembrane helix</keyword>
<protein>
    <submittedName>
        <fullName evidence="3">BURP domain-containing protein 3</fullName>
    </submittedName>
</protein>
<dbReference type="PANTHER" id="PTHR31236:SF2">
    <property type="entry name" value="BURP DOMAIN PROTEIN RD22"/>
    <property type="match status" value="1"/>
</dbReference>
<dbReference type="PANTHER" id="PTHR31236">
    <property type="entry name" value="BURP DOMAIN PROTEIN USPL1-LIKE"/>
    <property type="match status" value="1"/>
</dbReference>
<dbReference type="InterPro" id="IPR044816">
    <property type="entry name" value="BURP"/>
</dbReference>
<sequence length="196" mass="21027">SACLATVCAAVSSAAPRHPAMARSVSALLLLVLLVGVTVVASPLPQDYWKSMLPNTPMPGAVRDVLDVEGGVTVDVGDKGGAGAGVTDQKPVVVTVPGYYYWYPYGSHKYWYAYVSPFNYRYAATDSQLHANPGVAVFFLQSHLHPGAHMKLHFTRTVPGAPFVTRAAADAIPFSSKKLPEILTRFSLQPSSLQRP</sequence>
<keyword evidence="1" id="KW-0812">Transmembrane</keyword>
<evidence type="ECO:0000256" key="1">
    <source>
        <dbReference type="SAM" id="Phobius"/>
    </source>
</evidence>